<dbReference type="OrthoDB" id="45365at2759"/>
<dbReference type="SUPFAM" id="SSF81383">
    <property type="entry name" value="F-box domain"/>
    <property type="match status" value="1"/>
</dbReference>
<dbReference type="InterPro" id="IPR006652">
    <property type="entry name" value="Kelch_1"/>
</dbReference>
<protein>
    <recommendedName>
        <fullName evidence="1">F-box domain-containing protein</fullName>
    </recommendedName>
</protein>
<evidence type="ECO:0000259" key="1">
    <source>
        <dbReference type="PROSITE" id="PS50181"/>
    </source>
</evidence>
<dbReference type="SUPFAM" id="SSF117281">
    <property type="entry name" value="Kelch motif"/>
    <property type="match status" value="1"/>
</dbReference>
<evidence type="ECO:0000313" key="2">
    <source>
        <dbReference type="EMBL" id="KZV25980.1"/>
    </source>
</evidence>
<dbReference type="InterPro" id="IPR036047">
    <property type="entry name" value="F-box-like_dom_sf"/>
</dbReference>
<keyword evidence="3" id="KW-1185">Reference proteome</keyword>
<dbReference type="PANTHER" id="PTHR24414:SF23">
    <property type="entry name" value="F-BOX_KELCH-REPEAT PROTEIN SKIP6"/>
    <property type="match status" value="1"/>
</dbReference>
<dbReference type="Pfam" id="PF00646">
    <property type="entry name" value="F-box"/>
    <property type="match status" value="1"/>
</dbReference>
<proteinExistence type="predicted"/>
<dbReference type="SMART" id="SM00256">
    <property type="entry name" value="FBOX"/>
    <property type="match status" value="1"/>
</dbReference>
<dbReference type="InterPro" id="IPR057499">
    <property type="entry name" value="Kelch_FKB95"/>
</dbReference>
<dbReference type="EMBL" id="KV011797">
    <property type="protein sequence ID" value="KZV25980.1"/>
    <property type="molecule type" value="Genomic_DNA"/>
</dbReference>
<dbReference type="SMART" id="SM00612">
    <property type="entry name" value="Kelch"/>
    <property type="match status" value="2"/>
</dbReference>
<dbReference type="PROSITE" id="PS50181">
    <property type="entry name" value="FBOX"/>
    <property type="match status" value="1"/>
</dbReference>
<dbReference type="AlphaFoldDB" id="A0A2Z7AYF7"/>
<dbReference type="PANTHER" id="PTHR24414">
    <property type="entry name" value="F-BOX/KELCH-REPEAT PROTEIN SKIP4"/>
    <property type="match status" value="1"/>
</dbReference>
<dbReference type="InterPro" id="IPR015915">
    <property type="entry name" value="Kelch-typ_b-propeller"/>
</dbReference>
<dbReference type="InterPro" id="IPR001810">
    <property type="entry name" value="F-box_dom"/>
</dbReference>
<feature type="domain" description="F-box" evidence="1">
    <location>
        <begin position="21"/>
        <end position="67"/>
    </location>
</feature>
<dbReference type="Pfam" id="PF25210">
    <property type="entry name" value="Kelch_FKB95"/>
    <property type="match status" value="1"/>
</dbReference>
<gene>
    <name evidence="2" type="ORF">F511_08925</name>
</gene>
<dbReference type="Proteomes" id="UP000250235">
    <property type="component" value="Unassembled WGS sequence"/>
</dbReference>
<evidence type="ECO:0000313" key="3">
    <source>
        <dbReference type="Proteomes" id="UP000250235"/>
    </source>
</evidence>
<organism evidence="2 3">
    <name type="scientific">Dorcoceras hygrometricum</name>
    <dbReference type="NCBI Taxonomy" id="472368"/>
    <lineage>
        <taxon>Eukaryota</taxon>
        <taxon>Viridiplantae</taxon>
        <taxon>Streptophyta</taxon>
        <taxon>Embryophyta</taxon>
        <taxon>Tracheophyta</taxon>
        <taxon>Spermatophyta</taxon>
        <taxon>Magnoliopsida</taxon>
        <taxon>eudicotyledons</taxon>
        <taxon>Gunneridae</taxon>
        <taxon>Pentapetalae</taxon>
        <taxon>asterids</taxon>
        <taxon>lamiids</taxon>
        <taxon>Lamiales</taxon>
        <taxon>Gesneriaceae</taxon>
        <taxon>Didymocarpoideae</taxon>
        <taxon>Trichosporeae</taxon>
        <taxon>Loxocarpinae</taxon>
        <taxon>Dorcoceras</taxon>
    </lineage>
</organism>
<name>A0A2Z7AYF7_9LAMI</name>
<dbReference type="CDD" id="cd22152">
    <property type="entry name" value="F-box_AtAFR-like"/>
    <property type="match status" value="1"/>
</dbReference>
<reference evidence="2 3" key="1">
    <citation type="journal article" date="2015" name="Proc. Natl. Acad. Sci. U.S.A.">
        <title>The resurrection genome of Boea hygrometrica: A blueprint for survival of dehydration.</title>
        <authorList>
            <person name="Xiao L."/>
            <person name="Yang G."/>
            <person name="Zhang L."/>
            <person name="Yang X."/>
            <person name="Zhao S."/>
            <person name="Ji Z."/>
            <person name="Zhou Q."/>
            <person name="Hu M."/>
            <person name="Wang Y."/>
            <person name="Chen M."/>
            <person name="Xu Y."/>
            <person name="Jin H."/>
            <person name="Xiao X."/>
            <person name="Hu G."/>
            <person name="Bao F."/>
            <person name="Hu Y."/>
            <person name="Wan P."/>
            <person name="Li L."/>
            <person name="Deng X."/>
            <person name="Kuang T."/>
            <person name="Xiang C."/>
            <person name="Zhu J.K."/>
            <person name="Oliver M.J."/>
            <person name="He Y."/>
        </authorList>
    </citation>
    <scope>NUCLEOTIDE SEQUENCE [LARGE SCALE GENOMIC DNA]</scope>
    <source>
        <strain evidence="3">cv. XS01</strain>
    </source>
</reference>
<sequence length="364" mass="39827">MTGVSTGGAGSSAAASPPCPSQLIPNLPDDISVQILARVPRSQHPYLSLVSKSWLSTIKSPELFRTRSLLRVSECSLYINLRFDSSFHWYCEQTLQSKRALVPLAPIPQSLIGPSPSVLGPKIYIIGGSINDIPSNNVWVFDCRFNRWEMGPKMRVSREFSAAGNWGGKIYVIGGCVVDNWARSINWAEVFDPESGSWAAIPSAIEVRDKWMHASAMIGSKLYAMADRGGVVYDVGCGEWGNVPKRLDLGWRGRAAVVDNVLYCYDYLGKIQGYVVEMDVWKDLRGVEKGLPTFLCNSTMVNLDGKLCVVWEGKGSGKLVDIMCAEIEVKKDSDGGLIGKILRLDVILVVPKGASIAHCLAVEL</sequence>
<dbReference type="InterPro" id="IPR050354">
    <property type="entry name" value="F-box/kelch-repeat_ARATH"/>
</dbReference>
<dbReference type="Gene3D" id="2.120.10.80">
    <property type="entry name" value="Kelch-type beta propeller"/>
    <property type="match status" value="1"/>
</dbReference>
<accession>A0A2Z7AYF7</accession>